<dbReference type="InterPro" id="IPR052466">
    <property type="entry name" value="DNA_MethProtect_Complex"/>
</dbReference>
<feature type="compositionally biased region" description="Polar residues" evidence="1">
    <location>
        <begin position="255"/>
        <end position="264"/>
    </location>
</feature>
<feature type="compositionally biased region" description="Gly residues" evidence="1">
    <location>
        <begin position="59"/>
        <end position="75"/>
    </location>
</feature>
<feature type="compositionally biased region" description="Polar residues" evidence="1">
    <location>
        <begin position="424"/>
        <end position="434"/>
    </location>
</feature>
<feature type="compositionally biased region" description="Gly residues" evidence="1">
    <location>
        <begin position="298"/>
        <end position="311"/>
    </location>
</feature>
<dbReference type="PANTHER" id="PTHR14709">
    <property type="entry name" value="GLUTAMINE AND SERINE-RICH PROTEIN 1-RELATED"/>
    <property type="match status" value="1"/>
</dbReference>
<feature type="compositionally biased region" description="Basic residues" evidence="1">
    <location>
        <begin position="513"/>
        <end position="524"/>
    </location>
</feature>
<feature type="compositionally biased region" description="Low complexity" evidence="1">
    <location>
        <begin position="91"/>
        <end position="119"/>
    </location>
</feature>
<feature type="region of interest" description="Disordered" evidence="1">
    <location>
        <begin position="1"/>
        <end position="365"/>
    </location>
</feature>
<feature type="compositionally biased region" description="Polar residues" evidence="1">
    <location>
        <begin position="406"/>
        <end position="415"/>
    </location>
</feature>
<evidence type="ECO:0000313" key="2">
    <source>
        <dbReference type="EMBL" id="KAJ8347304.1"/>
    </source>
</evidence>
<keyword evidence="3" id="KW-1185">Reference proteome</keyword>
<feature type="compositionally biased region" description="Polar residues" evidence="1">
    <location>
        <begin position="15"/>
        <end position="32"/>
    </location>
</feature>
<organism evidence="2 3">
    <name type="scientific">Synaphobranchus kaupii</name>
    <name type="common">Kaup's arrowtooth eel</name>
    <dbReference type="NCBI Taxonomy" id="118154"/>
    <lineage>
        <taxon>Eukaryota</taxon>
        <taxon>Metazoa</taxon>
        <taxon>Chordata</taxon>
        <taxon>Craniata</taxon>
        <taxon>Vertebrata</taxon>
        <taxon>Euteleostomi</taxon>
        <taxon>Actinopterygii</taxon>
        <taxon>Neopterygii</taxon>
        <taxon>Teleostei</taxon>
        <taxon>Anguilliformes</taxon>
        <taxon>Synaphobranchidae</taxon>
        <taxon>Synaphobranchus</taxon>
    </lineage>
</organism>
<dbReference type="EMBL" id="JAINUF010000011">
    <property type="protein sequence ID" value="KAJ8347304.1"/>
    <property type="molecule type" value="Genomic_DNA"/>
</dbReference>
<feature type="compositionally biased region" description="Basic residues" evidence="1">
    <location>
        <begin position="347"/>
        <end position="361"/>
    </location>
</feature>
<proteinExistence type="predicted"/>
<dbReference type="Proteomes" id="UP001152622">
    <property type="component" value="Chromosome 11"/>
</dbReference>
<evidence type="ECO:0000313" key="3">
    <source>
        <dbReference type="Proteomes" id="UP001152622"/>
    </source>
</evidence>
<feature type="compositionally biased region" description="Acidic residues" evidence="1">
    <location>
        <begin position="191"/>
        <end position="200"/>
    </location>
</feature>
<evidence type="ECO:0000256" key="1">
    <source>
        <dbReference type="SAM" id="MobiDB-lite"/>
    </source>
</evidence>
<feature type="compositionally biased region" description="Polar residues" evidence="1">
    <location>
        <begin position="384"/>
        <end position="397"/>
    </location>
</feature>
<reference evidence="2" key="1">
    <citation type="journal article" date="2023" name="Science">
        <title>Genome structures resolve the early diversification of teleost fishes.</title>
        <authorList>
            <person name="Parey E."/>
            <person name="Louis A."/>
            <person name="Montfort J."/>
            <person name="Bouchez O."/>
            <person name="Roques C."/>
            <person name="Iampietro C."/>
            <person name="Lluch J."/>
            <person name="Castinel A."/>
            <person name="Donnadieu C."/>
            <person name="Desvignes T."/>
            <person name="Floi Bucao C."/>
            <person name="Jouanno E."/>
            <person name="Wen M."/>
            <person name="Mejri S."/>
            <person name="Dirks R."/>
            <person name="Jansen H."/>
            <person name="Henkel C."/>
            <person name="Chen W.J."/>
            <person name="Zahm M."/>
            <person name="Cabau C."/>
            <person name="Klopp C."/>
            <person name="Thompson A.W."/>
            <person name="Robinson-Rechavi M."/>
            <person name="Braasch I."/>
            <person name="Lecointre G."/>
            <person name="Bobe J."/>
            <person name="Postlethwait J.H."/>
            <person name="Berthelot C."/>
            <person name="Roest Crollius H."/>
            <person name="Guiguen Y."/>
        </authorList>
    </citation>
    <scope>NUCLEOTIDE SEQUENCE</scope>
    <source>
        <strain evidence="2">WJC10195</strain>
    </source>
</reference>
<feature type="region of interest" description="Disordered" evidence="1">
    <location>
        <begin position="384"/>
        <end position="550"/>
    </location>
</feature>
<feature type="compositionally biased region" description="Low complexity" evidence="1">
    <location>
        <begin position="449"/>
        <end position="469"/>
    </location>
</feature>
<name>A0A9Q1INK5_SYNKA</name>
<feature type="compositionally biased region" description="Gly residues" evidence="1">
    <location>
        <begin position="436"/>
        <end position="448"/>
    </location>
</feature>
<feature type="compositionally biased region" description="Low complexity" evidence="1">
    <location>
        <begin position="525"/>
        <end position="544"/>
    </location>
</feature>
<gene>
    <name evidence="2" type="ORF">SKAU_G00287050</name>
</gene>
<comment type="caution">
    <text evidence="2">The sequence shown here is derived from an EMBL/GenBank/DDBJ whole genome shotgun (WGS) entry which is preliminary data.</text>
</comment>
<protein>
    <submittedName>
        <fullName evidence="2">Uncharacterized protein</fullName>
    </submittedName>
</protein>
<dbReference type="PANTHER" id="PTHR14709:SF1">
    <property type="entry name" value="PROLINE-RICH PROTEIN 12"/>
    <property type="match status" value="1"/>
</dbReference>
<accession>A0A9Q1INK5</accession>
<feature type="compositionally biased region" description="Polar residues" evidence="1">
    <location>
        <begin position="145"/>
        <end position="159"/>
    </location>
</feature>
<feature type="compositionally biased region" description="Pro residues" evidence="1">
    <location>
        <begin position="212"/>
        <end position="225"/>
    </location>
</feature>
<dbReference type="AlphaFoldDB" id="A0A9Q1INK5"/>
<sequence length="550" mass="57145">MSGYGSPVAPVKPSASLSGQTPPQQQAQSYSPGQPPPSHLSQPYGGFSSPQAQDLSSGGATGGGGKGYGSLGAGGRSFSAEVVYGGDSGYGQLPPSLGGAGSPSLGGYDSSPSPSGNSGIIRPGLHSPAPVRPTQSPGGGGGNKYLSSVLSPAFLSSPQGYPETRGPPQPYHTGPPKAKPDPDMLGVERSQEDEDDDDDFLIQHLLQAQSPAPHPSQHHPPPQPPQALAQAQDGNKGMGYETGKSSEERYHLQSVIRTNNATSSAGGVPAGGGAEGLDDELEMSMKKQQAKNERSGAVGAGSGGSGGGRGGADQAHPHPHHQHDSLGSVVHYNRTDPYSQHSLPPHHPSHHQHPHPHPHPHSHLELKKAQDPQELPYLRKTPPELQQQRASQANLSLVDSPPDQPQMLQSVLSHTTRNKMEPQGRQQHSLSQQAMLGGGGGAGAGGAAGASAGENPSQSSQLQLQLQSQGLEAHYGRGPQRDQNQAGQVSPLGHAGAFPLADLRQGGRGRCGERRRRRRQRCRRQAQAAAQASATPSPTSPCSSHRFRAT</sequence>